<reference evidence="2" key="2">
    <citation type="submission" date="2018-05" db="EMBL/GenBank/DDBJ databases">
        <title>OpunRS2 (Oryza punctata Reference Sequence Version 2).</title>
        <authorList>
            <person name="Zhang J."/>
            <person name="Kudrna D."/>
            <person name="Lee S."/>
            <person name="Talag J."/>
            <person name="Welchert J."/>
            <person name="Wing R.A."/>
        </authorList>
    </citation>
    <scope>NUCLEOTIDE SEQUENCE [LARGE SCALE GENOMIC DNA]</scope>
</reference>
<dbReference type="Proteomes" id="UP000026962">
    <property type="component" value="Chromosome 11"/>
</dbReference>
<organism evidence="2">
    <name type="scientific">Oryza punctata</name>
    <name type="common">Red rice</name>
    <dbReference type="NCBI Taxonomy" id="4537"/>
    <lineage>
        <taxon>Eukaryota</taxon>
        <taxon>Viridiplantae</taxon>
        <taxon>Streptophyta</taxon>
        <taxon>Embryophyta</taxon>
        <taxon>Tracheophyta</taxon>
        <taxon>Spermatophyta</taxon>
        <taxon>Magnoliopsida</taxon>
        <taxon>Liliopsida</taxon>
        <taxon>Poales</taxon>
        <taxon>Poaceae</taxon>
        <taxon>BOP clade</taxon>
        <taxon>Oryzoideae</taxon>
        <taxon>Oryzeae</taxon>
        <taxon>Oryzinae</taxon>
        <taxon>Oryza</taxon>
    </lineage>
</organism>
<protein>
    <submittedName>
        <fullName evidence="2">Uncharacterized protein</fullName>
    </submittedName>
</protein>
<proteinExistence type="predicted"/>
<dbReference type="AlphaFoldDB" id="A0A0E0MBN0"/>
<reference evidence="2" key="1">
    <citation type="submission" date="2015-04" db="UniProtKB">
        <authorList>
            <consortium name="EnsemblPlants"/>
        </authorList>
    </citation>
    <scope>IDENTIFICATION</scope>
</reference>
<evidence type="ECO:0000313" key="2">
    <source>
        <dbReference type="EnsemblPlants" id="OPUNC11G00640.1"/>
    </source>
</evidence>
<accession>A0A0E0MBN0</accession>
<keyword evidence="3" id="KW-1185">Reference proteome</keyword>
<dbReference type="STRING" id="4537.A0A0E0MBN0"/>
<evidence type="ECO:0000313" key="3">
    <source>
        <dbReference type="Proteomes" id="UP000026962"/>
    </source>
</evidence>
<dbReference type="HOGENOM" id="CLU_1498628_0_0_1"/>
<feature type="compositionally biased region" description="Low complexity" evidence="1">
    <location>
        <begin position="18"/>
        <end position="33"/>
    </location>
</feature>
<name>A0A0E0MBN0_ORYPU</name>
<dbReference type="EnsemblPlants" id="OPUNC11G00640.1">
    <property type="protein sequence ID" value="OPUNC11G00640.1"/>
    <property type="gene ID" value="OPUNC11G00640"/>
</dbReference>
<dbReference type="Gramene" id="OPUNC11G00640.1">
    <property type="protein sequence ID" value="OPUNC11G00640.1"/>
    <property type="gene ID" value="OPUNC11G00640"/>
</dbReference>
<feature type="compositionally biased region" description="Acidic residues" evidence="1">
    <location>
        <begin position="1"/>
        <end position="10"/>
    </location>
</feature>
<sequence>MDDDFGDFDLETGMAWGTTKTSTTSRTTTSTTTAYSPPSRRYRGRFPVTVPDLDDDVFDFREENDMVDFFSQSASHQEVGAVDEADYGFSPSSPAVAGFGAGNRFPGRGSAGLDLNSQADMYVTPPDTDIYSIPRVLAPMPQKVFLTKHYRNRRLVSLKERRGTGEMTCYSYEPEGNHSE</sequence>
<evidence type="ECO:0000256" key="1">
    <source>
        <dbReference type="SAM" id="MobiDB-lite"/>
    </source>
</evidence>
<feature type="region of interest" description="Disordered" evidence="1">
    <location>
        <begin position="1"/>
        <end position="43"/>
    </location>
</feature>